<dbReference type="PATRIC" id="fig|429727.3.peg.2581"/>
<comment type="caution">
    <text evidence="2">The sequence shown here is derived from an EMBL/GenBank/DDBJ whole genome shotgun (WGS) entry which is preliminary data.</text>
</comment>
<dbReference type="PROSITE" id="PS51257">
    <property type="entry name" value="PROKAR_LIPOPROTEIN"/>
    <property type="match status" value="1"/>
</dbReference>
<dbReference type="RefSeq" id="WP_046105584.1">
    <property type="nucleotide sequence ID" value="NZ_JZEY01000061.1"/>
</dbReference>
<evidence type="ECO:0008006" key="4">
    <source>
        <dbReference type="Google" id="ProtNLM"/>
    </source>
</evidence>
<keyword evidence="3" id="KW-1185">Reference proteome</keyword>
<keyword evidence="1" id="KW-0732">Signal</keyword>
<evidence type="ECO:0000313" key="2">
    <source>
        <dbReference type="EMBL" id="KKB07554.1"/>
    </source>
</evidence>
<organism evidence="2 3">
    <name type="scientific">Devosia chinhatensis</name>
    <dbReference type="NCBI Taxonomy" id="429727"/>
    <lineage>
        <taxon>Bacteria</taxon>
        <taxon>Pseudomonadati</taxon>
        <taxon>Pseudomonadota</taxon>
        <taxon>Alphaproteobacteria</taxon>
        <taxon>Hyphomicrobiales</taxon>
        <taxon>Devosiaceae</taxon>
        <taxon>Devosia</taxon>
    </lineage>
</organism>
<dbReference type="Proteomes" id="UP000033649">
    <property type="component" value="Unassembled WGS sequence"/>
</dbReference>
<feature type="chain" id="PRO_5002486301" description="Lipoprotein" evidence="1">
    <location>
        <begin position="27"/>
        <end position="163"/>
    </location>
</feature>
<accession>A0A0F5FF94</accession>
<proteinExistence type="predicted"/>
<dbReference type="EMBL" id="JZEY01000061">
    <property type="protein sequence ID" value="KKB07554.1"/>
    <property type="molecule type" value="Genomic_DNA"/>
</dbReference>
<evidence type="ECO:0000313" key="3">
    <source>
        <dbReference type="Proteomes" id="UP000033649"/>
    </source>
</evidence>
<dbReference type="AlphaFoldDB" id="A0A0F5FF94"/>
<feature type="signal peptide" evidence="1">
    <location>
        <begin position="1"/>
        <end position="26"/>
    </location>
</feature>
<protein>
    <recommendedName>
        <fullName evidence="4">Lipoprotein</fullName>
    </recommendedName>
</protein>
<evidence type="ECO:0000256" key="1">
    <source>
        <dbReference type="SAM" id="SignalP"/>
    </source>
</evidence>
<dbReference type="OrthoDB" id="7950280at2"/>
<dbReference type="Gene3D" id="3.30.160.150">
    <property type="entry name" value="Lipoprotein like domain"/>
    <property type="match status" value="1"/>
</dbReference>
<dbReference type="STRING" id="429727.VE26_12540"/>
<reference evidence="2 3" key="1">
    <citation type="submission" date="2015-03" db="EMBL/GenBank/DDBJ databases">
        <authorList>
            <person name="Hassan Y."/>
            <person name="Lepp D."/>
            <person name="Li X.-Z."/>
            <person name="Zhou T."/>
        </authorList>
    </citation>
    <scope>NUCLEOTIDE SEQUENCE [LARGE SCALE GENOMIC DNA]</scope>
    <source>
        <strain evidence="2 3">IPL18</strain>
    </source>
</reference>
<name>A0A0F5FF94_9HYPH</name>
<gene>
    <name evidence="2" type="ORF">VE26_12540</name>
</gene>
<sequence>MNRRRTFAVIGAGVLALGLASCTSFAPVYGDRAGGGMALARFNFAPPTNRLEQVILNRLKVAFPEPPGPTDPIVSVTVSSSTLAGSLSSSILVGEPVAVRVTATLKIARGDETVFTATRASDTSYQGGKLSPTERASAIGAGEQAAAAAAEALRAAILAGYRP</sequence>